<feature type="transmembrane region" description="Helical" evidence="7">
    <location>
        <begin position="261"/>
        <end position="281"/>
    </location>
</feature>
<dbReference type="InterPro" id="IPR036259">
    <property type="entry name" value="MFS_trans_sf"/>
</dbReference>
<feature type="compositionally biased region" description="Basic and acidic residues" evidence="6">
    <location>
        <begin position="1"/>
        <end position="21"/>
    </location>
</feature>
<evidence type="ECO:0000256" key="7">
    <source>
        <dbReference type="SAM" id="Phobius"/>
    </source>
</evidence>
<dbReference type="Gene3D" id="1.20.1250.20">
    <property type="entry name" value="MFS general substrate transporter like domains"/>
    <property type="match status" value="2"/>
</dbReference>
<dbReference type="InterPro" id="IPR020846">
    <property type="entry name" value="MFS_dom"/>
</dbReference>
<dbReference type="InterPro" id="IPR050930">
    <property type="entry name" value="MFS_Vesicular_Transporter"/>
</dbReference>
<evidence type="ECO:0000256" key="3">
    <source>
        <dbReference type="ARBA" id="ARBA00022692"/>
    </source>
</evidence>
<feature type="domain" description="Major facilitator superfamily (MFS) profile" evidence="8">
    <location>
        <begin position="89"/>
        <end position="498"/>
    </location>
</feature>
<feature type="region of interest" description="Disordered" evidence="6">
    <location>
        <begin position="1"/>
        <end position="39"/>
    </location>
</feature>
<keyword evidence="2" id="KW-0813">Transport</keyword>
<dbReference type="GO" id="GO:0022857">
    <property type="term" value="F:transmembrane transporter activity"/>
    <property type="evidence" value="ECO:0007669"/>
    <property type="project" value="InterPro"/>
</dbReference>
<dbReference type="EMBL" id="JAHWGI010000321">
    <property type="protein sequence ID" value="KAK3913393.1"/>
    <property type="molecule type" value="Genomic_DNA"/>
</dbReference>
<evidence type="ECO:0000256" key="4">
    <source>
        <dbReference type="ARBA" id="ARBA00022989"/>
    </source>
</evidence>
<evidence type="ECO:0000256" key="6">
    <source>
        <dbReference type="SAM" id="MobiDB-lite"/>
    </source>
</evidence>
<dbReference type="Proteomes" id="UP001219518">
    <property type="component" value="Unassembled WGS sequence"/>
</dbReference>
<feature type="transmembrane region" description="Helical" evidence="7">
    <location>
        <begin position="88"/>
        <end position="111"/>
    </location>
</feature>
<proteinExistence type="predicted"/>
<keyword evidence="10" id="KW-1185">Reference proteome</keyword>
<reference evidence="9" key="2">
    <citation type="journal article" date="2023" name="BMC Genomics">
        <title>Pest status, molecular evolution, and epigenetic factors derived from the genome assembly of Frankliniella fusca, a thysanopteran phytovirus vector.</title>
        <authorList>
            <person name="Catto M.A."/>
            <person name="Labadie P.E."/>
            <person name="Jacobson A.L."/>
            <person name="Kennedy G.G."/>
            <person name="Srinivasan R."/>
            <person name="Hunt B.G."/>
        </authorList>
    </citation>
    <scope>NUCLEOTIDE SEQUENCE</scope>
    <source>
        <strain evidence="9">PL_HMW_Pooled</strain>
    </source>
</reference>
<feature type="transmembrane region" description="Helical" evidence="7">
    <location>
        <begin position="194"/>
        <end position="220"/>
    </location>
</feature>
<dbReference type="Pfam" id="PF07690">
    <property type="entry name" value="MFS_1"/>
    <property type="match status" value="1"/>
</dbReference>
<feature type="transmembrane region" description="Helical" evidence="7">
    <location>
        <begin position="468"/>
        <end position="493"/>
    </location>
</feature>
<evidence type="ECO:0000313" key="9">
    <source>
        <dbReference type="EMBL" id="KAK3913393.1"/>
    </source>
</evidence>
<feature type="transmembrane region" description="Helical" evidence="7">
    <location>
        <begin position="131"/>
        <end position="154"/>
    </location>
</feature>
<evidence type="ECO:0000259" key="8">
    <source>
        <dbReference type="PROSITE" id="PS50850"/>
    </source>
</evidence>
<dbReference type="PANTHER" id="PTHR23506:SF28">
    <property type="entry name" value="MFS-TYPE TRANSPORTER SLC18B1-LIKE PROTEIN"/>
    <property type="match status" value="1"/>
</dbReference>
<gene>
    <name evidence="9" type="ORF">KUF71_022861</name>
</gene>
<name>A0AAE1H2K7_9NEOP</name>
<evidence type="ECO:0000256" key="2">
    <source>
        <dbReference type="ARBA" id="ARBA00022448"/>
    </source>
</evidence>
<feature type="transmembrane region" description="Helical" evidence="7">
    <location>
        <begin position="166"/>
        <end position="188"/>
    </location>
</feature>
<dbReference type="AlphaFoldDB" id="A0AAE1H2K7"/>
<feature type="transmembrane region" description="Helical" evidence="7">
    <location>
        <begin position="373"/>
        <end position="393"/>
    </location>
</feature>
<comment type="subcellular location">
    <subcellularLocation>
        <location evidence="1">Membrane</location>
        <topology evidence="1">Multi-pass membrane protein</topology>
    </subcellularLocation>
</comment>
<evidence type="ECO:0000256" key="1">
    <source>
        <dbReference type="ARBA" id="ARBA00004141"/>
    </source>
</evidence>
<dbReference type="InterPro" id="IPR011701">
    <property type="entry name" value="MFS"/>
</dbReference>
<feature type="compositionally biased region" description="Basic residues" evidence="6">
    <location>
        <begin position="22"/>
        <end position="32"/>
    </location>
</feature>
<comment type="caution">
    <text evidence="9">The sequence shown here is derived from an EMBL/GenBank/DDBJ whole genome shotgun (WGS) entry which is preliminary data.</text>
</comment>
<dbReference type="SUPFAM" id="SSF103473">
    <property type="entry name" value="MFS general substrate transporter"/>
    <property type="match status" value="1"/>
</dbReference>
<sequence>MESSERKQNLHRSERGVDHTSGRRSRSKKRKISFTSQPRPYARSLSLSTHQLNQNHRHEIFQYHLKAPAAQANDATTSIRNFSYQQKLALTSLVLVDFISFCSMSIMAPFFPKEASLKGMSESLSGLVFGFYALVIFISSPFFGKIVGIISFDVHICSLPTVGARFLFMTGMFLAGSCSILFGALIHIVDQNTFVVFCFLVRGMEAIGASAFTTASYVFVAQIFPDNIGAVMGILETFVGLGMSTGPAIGGLLYTLGGFGLPFYSLGVFMVIFVPINFCLLPSESGFGVNHTSGSLWQLLKVPSVMVTGLVIVVGSNTWGFLDPTLEPHLRQFSLSADQLGLVFLLTSGLYAIFSPIWGLISDRVNHHWSLMVVGLLMCTFGLVLLGPFPLFAFLPNTLWLNLLALSILGVAMALTLLPTFQGLLDSAVDGGCVDELSTHSLVAGLWACMYSLGEVTGPLLGGFLLEIYGFPVCATVMAGATFFTAVFILVFFSTRDAFSHIHLRGSDSKCCSRDSGVSSGGLGDLEVLHDADEDSLLSSGRQSYGTIFPSFQYTQEKLEFYAALSKEEMDSGKDMDQVTDVKRTIAMTASGACEV</sequence>
<feature type="transmembrane region" description="Helical" evidence="7">
    <location>
        <begin position="442"/>
        <end position="462"/>
    </location>
</feature>
<evidence type="ECO:0000313" key="10">
    <source>
        <dbReference type="Proteomes" id="UP001219518"/>
    </source>
</evidence>
<keyword evidence="4 7" id="KW-1133">Transmembrane helix</keyword>
<reference evidence="9" key="1">
    <citation type="submission" date="2021-07" db="EMBL/GenBank/DDBJ databases">
        <authorList>
            <person name="Catto M.A."/>
            <person name="Jacobson A."/>
            <person name="Kennedy G."/>
            <person name="Labadie P."/>
            <person name="Hunt B.G."/>
            <person name="Srinivasan R."/>
        </authorList>
    </citation>
    <scope>NUCLEOTIDE SEQUENCE</scope>
    <source>
        <strain evidence="9">PL_HMW_Pooled</strain>
        <tissue evidence="9">Head</tissue>
    </source>
</reference>
<evidence type="ECO:0000256" key="5">
    <source>
        <dbReference type="ARBA" id="ARBA00023136"/>
    </source>
</evidence>
<accession>A0AAE1H2K7</accession>
<feature type="transmembrane region" description="Helical" evidence="7">
    <location>
        <begin position="232"/>
        <end position="255"/>
    </location>
</feature>
<keyword evidence="5 7" id="KW-0472">Membrane</keyword>
<feature type="transmembrane region" description="Helical" evidence="7">
    <location>
        <begin position="342"/>
        <end position="361"/>
    </location>
</feature>
<protein>
    <submittedName>
        <fullName evidence="9">MFS-type transporter SLC18B1</fullName>
    </submittedName>
</protein>
<dbReference type="GO" id="GO:0016020">
    <property type="term" value="C:membrane"/>
    <property type="evidence" value="ECO:0007669"/>
    <property type="project" value="UniProtKB-SubCell"/>
</dbReference>
<feature type="transmembrane region" description="Helical" evidence="7">
    <location>
        <begin position="399"/>
        <end position="421"/>
    </location>
</feature>
<dbReference type="PANTHER" id="PTHR23506">
    <property type="entry name" value="GH10249P"/>
    <property type="match status" value="1"/>
</dbReference>
<keyword evidence="3 7" id="KW-0812">Transmembrane</keyword>
<dbReference type="PROSITE" id="PS50850">
    <property type="entry name" value="MFS"/>
    <property type="match status" value="1"/>
</dbReference>
<organism evidence="9 10">
    <name type="scientific">Frankliniella fusca</name>
    <dbReference type="NCBI Taxonomy" id="407009"/>
    <lineage>
        <taxon>Eukaryota</taxon>
        <taxon>Metazoa</taxon>
        <taxon>Ecdysozoa</taxon>
        <taxon>Arthropoda</taxon>
        <taxon>Hexapoda</taxon>
        <taxon>Insecta</taxon>
        <taxon>Pterygota</taxon>
        <taxon>Neoptera</taxon>
        <taxon>Paraneoptera</taxon>
        <taxon>Thysanoptera</taxon>
        <taxon>Terebrantia</taxon>
        <taxon>Thripoidea</taxon>
        <taxon>Thripidae</taxon>
        <taxon>Frankliniella</taxon>
    </lineage>
</organism>